<dbReference type="EMBL" id="KV750843">
    <property type="protein sequence ID" value="OCL02966.1"/>
    <property type="molecule type" value="Genomic_DNA"/>
</dbReference>
<reference evidence="2 3" key="1">
    <citation type="journal article" date="2016" name="Nat. Commun.">
        <title>Ectomycorrhizal ecology is imprinted in the genome of the dominant symbiotic fungus Cenococcum geophilum.</title>
        <authorList>
            <consortium name="DOE Joint Genome Institute"/>
            <person name="Peter M."/>
            <person name="Kohler A."/>
            <person name="Ohm R.A."/>
            <person name="Kuo A."/>
            <person name="Krutzmann J."/>
            <person name="Morin E."/>
            <person name="Arend M."/>
            <person name="Barry K.W."/>
            <person name="Binder M."/>
            <person name="Choi C."/>
            <person name="Clum A."/>
            <person name="Copeland A."/>
            <person name="Grisel N."/>
            <person name="Haridas S."/>
            <person name="Kipfer T."/>
            <person name="LaButti K."/>
            <person name="Lindquist E."/>
            <person name="Lipzen A."/>
            <person name="Maire R."/>
            <person name="Meier B."/>
            <person name="Mihaltcheva S."/>
            <person name="Molinier V."/>
            <person name="Murat C."/>
            <person name="Poggeler S."/>
            <person name="Quandt C.A."/>
            <person name="Sperisen C."/>
            <person name="Tritt A."/>
            <person name="Tisserant E."/>
            <person name="Crous P.W."/>
            <person name="Henrissat B."/>
            <person name="Nehls U."/>
            <person name="Egli S."/>
            <person name="Spatafora J.W."/>
            <person name="Grigoriev I.V."/>
            <person name="Martin F.M."/>
        </authorList>
    </citation>
    <scope>NUCLEOTIDE SEQUENCE [LARGE SCALE GENOMIC DNA]</scope>
    <source>
        <strain evidence="2 3">CBS 207.34</strain>
    </source>
</reference>
<evidence type="ECO:0000313" key="3">
    <source>
        <dbReference type="Proteomes" id="UP000250140"/>
    </source>
</evidence>
<name>A0A8E2EQW3_9PEZI</name>
<dbReference type="GO" id="GO:0008270">
    <property type="term" value="F:zinc ion binding"/>
    <property type="evidence" value="ECO:0007669"/>
    <property type="project" value="InterPro"/>
</dbReference>
<dbReference type="CDD" id="cd00067">
    <property type="entry name" value="GAL4"/>
    <property type="match status" value="1"/>
</dbReference>
<dbReference type="PANTHER" id="PTHR38791:SF5">
    <property type="entry name" value="TRANSCRIPTION FACTOR DBAG-RELATED"/>
    <property type="match status" value="1"/>
</dbReference>
<dbReference type="InterPro" id="IPR001138">
    <property type="entry name" value="Zn2Cys6_DnaBD"/>
</dbReference>
<proteinExistence type="predicted"/>
<dbReference type="OrthoDB" id="3525185at2759"/>
<organism evidence="2 3">
    <name type="scientific">Glonium stellatum</name>
    <dbReference type="NCBI Taxonomy" id="574774"/>
    <lineage>
        <taxon>Eukaryota</taxon>
        <taxon>Fungi</taxon>
        <taxon>Dikarya</taxon>
        <taxon>Ascomycota</taxon>
        <taxon>Pezizomycotina</taxon>
        <taxon>Dothideomycetes</taxon>
        <taxon>Pleosporomycetidae</taxon>
        <taxon>Gloniales</taxon>
        <taxon>Gloniaceae</taxon>
        <taxon>Glonium</taxon>
    </lineage>
</organism>
<protein>
    <recommendedName>
        <fullName evidence="4">Zn(2)-C6 fungal-type domain-containing protein</fullName>
    </recommendedName>
</protein>
<dbReference type="InterPro" id="IPR053175">
    <property type="entry name" value="DHMBA_Reg_Transcription_Factor"/>
</dbReference>
<sequence>MVNYGVSRACETCKQRRKKGIYSTFNRMNYTNESCNRCVKASRVCLGYKDDSNLLFRHWDGAKNTDSSTPALAEPSRATPQNQRALDSFFDDYCVESIDRSISRGFLDGLQSLINNAGQSSDIAQAARIVALAGIGNRTNRPDIVHQTKLIYGDLLRSFQTTLLDAVSSNTTESLMTAVLLGLYEIITSTEGNPDQHVAHVRGVSAILCSENSPFDLLAGTDLFQLGNPLLLKAPLEQPHTPGVLCAPTLNGSIQSLDAILIRFNPVFHRANALLPDKSTALDDIQNLKQNAIVLDQEFSSWSAGQTAEWQPRSIGTIRGDQTRSWQSANFWPGNIDTYFDLYVAAVWNTYRKTHLMILDIIVRCLKRLEGNEIRTREQEEVQRLAEGIAASVPYHLTEDLQGYIQGIQAGSDTMIPGKPVGGLLLLHPLYVVARSSVVSPQLQAYMSECLEWIGKNMGIGQATLLSNASILNLSAAFLPFQYIAEGHVLIWAGMLIQPF</sequence>
<dbReference type="AlphaFoldDB" id="A0A8E2EQW3"/>
<evidence type="ECO:0000256" key="1">
    <source>
        <dbReference type="ARBA" id="ARBA00023242"/>
    </source>
</evidence>
<dbReference type="GO" id="GO:0000981">
    <property type="term" value="F:DNA-binding transcription factor activity, RNA polymerase II-specific"/>
    <property type="evidence" value="ECO:0007669"/>
    <property type="project" value="InterPro"/>
</dbReference>
<evidence type="ECO:0000313" key="2">
    <source>
        <dbReference type="EMBL" id="OCL02966.1"/>
    </source>
</evidence>
<accession>A0A8E2EQW3</accession>
<keyword evidence="1" id="KW-0539">Nucleus</keyword>
<dbReference type="Proteomes" id="UP000250140">
    <property type="component" value="Unassembled WGS sequence"/>
</dbReference>
<gene>
    <name evidence="2" type="ORF">AOQ84DRAFT_303720</name>
</gene>
<dbReference type="PANTHER" id="PTHR38791">
    <property type="entry name" value="ZN(II)2CYS6 TRANSCRIPTION FACTOR (EUROFUNG)-RELATED-RELATED"/>
    <property type="match status" value="1"/>
</dbReference>
<keyword evidence="3" id="KW-1185">Reference proteome</keyword>
<evidence type="ECO:0008006" key="4">
    <source>
        <dbReference type="Google" id="ProtNLM"/>
    </source>
</evidence>